<dbReference type="STRING" id="945543.VIBR0546_20955"/>
<accession>E8LNC7</accession>
<keyword evidence="1" id="KW-1133">Transmembrane helix</keyword>
<evidence type="ECO:0000313" key="2">
    <source>
        <dbReference type="EMBL" id="EGA67803.1"/>
    </source>
</evidence>
<evidence type="ECO:0000313" key="3">
    <source>
        <dbReference type="Proteomes" id="UP000004371"/>
    </source>
</evidence>
<evidence type="ECO:0000256" key="1">
    <source>
        <dbReference type="SAM" id="Phobius"/>
    </source>
</evidence>
<dbReference type="EMBL" id="AEVS01000001">
    <property type="protein sequence ID" value="EGA67803.1"/>
    <property type="molecule type" value="Genomic_DNA"/>
</dbReference>
<keyword evidence="1" id="KW-0472">Membrane</keyword>
<organism evidence="2 3">
    <name type="scientific">Vibrio brasiliensis LMG 20546</name>
    <dbReference type="NCBI Taxonomy" id="945543"/>
    <lineage>
        <taxon>Bacteria</taxon>
        <taxon>Pseudomonadati</taxon>
        <taxon>Pseudomonadota</taxon>
        <taxon>Gammaproteobacteria</taxon>
        <taxon>Vibrionales</taxon>
        <taxon>Vibrionaceae</taxon>
        <taxon>Vibrio</taxon>
        <taxon>Vibrio oreintalis group</taxon>
    </lineage>
</organism>
<keyword evidence="1" id="KW-0812">Transmembrane</keyword>
<keyword evidence="3" id="KW-1185">Reference proteome</keyword>
<comment type="caution">
    <text evidence="2">The sequence shown here is derived from an EMBL/GenBank/DDBJ whole genome shotgun (WGS) entry which is preliminary data.</text>
</comment>
<proteinExistence type="predicted"/>
<name>E8LNC7_9VIBR</name>
<feature type="transmembrane region" description="Helical" evidence="1">
    <location>
        <begin position="20"/>
        <end position="38"/>
    </location>
</feature>
<protein>
    <submittedName>
        <fullName evidence="2">Uncharacterized protein</fullName>
    </submittedName>
</protein>
<sequence>MQKVKFLVENHANIRFTTDYAVIVYIIQMVRFLIVTILQHSDVGEIKKTSTMYWSTGKVWKECLVI</sequence>
<dbReference type="AlphaFoldDB" id="E8LNC7"/>
<gene>
    <name evidence="2" type="ORF">VIBR0546_20955</name>
</gene>
<dbReference type="Proteomes" id="UP000004371">
    <property type="component" value="Unassembled WGS sequence"/>
</dbReference>
<reference evidence="2 3" key="1">
    <citation type="journal article" date="2012" name="Int. J. Syst. Evol. Microbiol.">
        <title>Vibrio caribbeanicus sp. nov., isolated from the marine sponge Scleritoderma cyanea.</title>
        <authorList>
            <person name="Hoffmann M."/>
            <person name="Monday S.R."/>
            <person name="Allard M.W."/>
            <person name="Strain E.A."/>
            <person name="Whittaker P."/>
            <person name="Naum M."/>
            <person name="McCarthy P.J."/>
            <person name="Lopez J.V."/>
            <person name="Fischer M."/>
            <person name="Brown E.W."/>
        </authorList>
    </citation>
    <scope>NUCLEOTIDE SEQUENCE [LARGE SCALE GENOMIC DNA]</scope>
    <source>
        <strain evidence="2 3">LMG 20546</strain>
    </source>
</reference>